<dbReference type="Pfam" id="PF01068">
    <property type="entry name" value="DNA_ligase_A_M"/>
    <property type="match status" value="1"/>
</dbReference>
<keyword evidence="11 13" id="KW-0131">Cell cycle</keyword>
<keyword evidence="10 13" id="KW-0234">DNA repair</keyword>
<dbReference type="Proteomes" id="UP001500665">
    <property type="component" value="Unassembled WGS sequence"/>
</dbReference>
<dbReference type="CDD" id="cd07972">
    <property type="entry name" value="OBF_DNA_ligase_Arch_LigB"/>
    <property type="match status" value="1"/>
</dbReference>
<dbReference type="InterPro" id="IPR012308">
    <property type="entry name" value="DNA_ligase_ATP-dep_N"/>
</dbReference>
<evidence type="ECO:0000256" key="1">
    <source>
        <dbReference type="ARBA" id="ARBA00022598"/>
    </source>
</evidence>
<dbReference type="PROSITE" id="PS50160">
    <property type="entry name" value="DNA_LIGASE_A3"/>
    <property type="match status" value="1"/>
</dbReference>
<feature type="binding site" evidence="13">
    <location>
        <position position="206"/>
    </location>
    <ligand>
        <name>ATP</name>
        <dbReference type="ChEBI" id="CHEBI:30616"/>
    </ligand>
</feature>
<feature type="active site" description="N6-AMP-lysine intermediate" evidence="13">
    <location>
        <position position="208"/>
    </location>
</feature>
<evidence type="ECO:0000256" key="13">
    <source>
        <dbReference type="HAMAP-Rule" id="MF_00407"/>
    </source>
</evidence>
<keyword evidence="18" id="KW-1185">Reference proteome</keyword>
<dbReference type="SUPFAM" id="SSF56091">
    <property type="entry name" value="DNA ligase/mRNA capping enzyme, catalytic domain"/>
    <property type="match status" value="1"/>
</dbReference>
<evidence type="ECO:0000256" key="6">
    <source>
        <dbReference type="ARBA" id="ARBA00022763"/>
    </source>
</evidence>
<dbReference type="NCBIfam" id="TIGR00574">
    <property type="entry name" value="dnl1"/>
    <property type="match status" value="1"/>
</dbReference>
<keyword evidence="8 13" id="KW-0460">Magnesium</keyword>
<protein>
    <recommendedName>
        <fullName evidence="13">Probable DNA ligase</fullName>
        <ecNumber evidence="13">6.5.1.1</ecNumber>
    </recommendedName>
    <alternativeName>
        <fullName evidence="13">Polydeoxyribonucleotide synthase [ATP]</fullName>
    </alternativeName>
</protein>
<dbReference type="Gene3D" id="1.10.3260.10">
    <property type="entry name" value="DNA ligase, ATP-dependent, N-terminal domain"/>
    <property type="match status" value="1"/>
</dbReference>
<sequence>MLLTDLAAAWRAVSETSARREKTSLIASCLRDAGPEEAPLVVHYLAGELPQRQIGVGRSALRDRPPAASSPALSVGRVDAVFSEIKAASGPGSVAGKRRLLHALLAEATGPEQEFLIRLLAGDLRQGALEGVMTEAIAKAAEVPAAAVRRAVMLRGSLSAVAVAALAGGAEALSAFTLRVGRPVRPMLASSAPSLEEALKGEMAVEWKMDGIRAQLHVENERVRVFTRTLEEITSRVPEVVERVGALGLRSAILDGELIALREDGHPHPFQVTSARAATHSRSGSDGGGLSLFVFDVLHLDGVDLLDEPGSVRGEALVRALPEPLRMPRTVTADLPEAEAFFADALAHGHEGVLLKSLDTPYTAGRRGAGWIKVKPRHTLDLVVLAVERGSGRRRGTLSNLHLGARDPRTGGFVMLGKTFKGMTDRMLAWQTERFTELKTDDDGWTVTVRPVQVVEIAFDGLQRSPRYPGGLALRFARVLRYRSDKTAEEADTIDTVRTLARFEP</sequence>
<dbReference type="NCBIfam" id="NF002868">
    <property type="entry name" value="PRK03180.1"/>
    <property type="match status" value="1"/>
</dbReference>
<dbReference type="PROSITE" id="PS00697">
    <property type="entry name" value="DNA_LIGASE_A1"/>
    <property type="match status" value="1"/>
</dbReference>
<evidence type="ECO:0000256" key="9">
    <source>
        <dbReference type="ARBA" id="ARBA00023172"/>
    </source>
</evidence>
<feature type="binding site" evidence="13">
    <location>
        <position position="228"/>
    </location>
    <ligand>
        <name>ATP</name>
        <dbReference type="ChEBI" id="CHEBI:30616"/>
    </ligand>
</feature>
<feature type="binding site" evidence="13">
    <location>
        <position position="213"/>
    </location>
    <ligand>
        <name>ATP</name>
        <dbReference type="ChEBI" id="CHEBI:30616"/>
    </ligand>
</feature>
<name>A0ABP4CD02_9ACTN</name>
<evidence type="ECO:0000256" key="10">
    <source>
        <dbReference type="ARBA" id="ARBA00023204"/>
    </source>
</evidence>
<evidence type="ECO:0000256" key="12">
    <source>
        <dbReference type="ARBA" id="ARBA00034003"/>
    </source>
</evidence>
<dbReference type="Pfam" id="PF04675">
    <property type="entry name" value="DNA_ligase_A_N"/>
    <property type="match status" value="1"/>
</dbReference>
<dbReference type="PANTHER" id="PTHR45674">
    <property type="entry name" value="DNA LIGASE 1/3 FAMILY MEMBER"/>
    <property type="match status" value="1"/>
</dbReference>
<dbReference type="InterPro" id="IPR016059">
    <property type="entry name" value="DNA_ligase_ATP-dep_CS"/>
</dbReference>
<evidence type="ECO:0000256" key="15">
    <source>
        <dbReference type="RuleBase" id="RU004196"/>
    </source>
</evidence>
<dbReference type="InterPro" id="IPR036599">
    <property type="entry name" value="DNA_ligase_N_sf"/>
</dbReference>
<feature type="domain" description="ATP-dependent DNA ligase family profile" evidence="16">
    <location>
        <begin position="292"/>
        <end position="407"/>
    </location>
</feature>
<keyword evidence="6 13" id="KW-0227">DNA damage</keyword>
<comment type="function">
    <text evidence="13">DNA ligase that seals nicks in double-stranded DNA during DNA replication, DNA recombination and DNA repair.</text>
</comment>
<dbReference type="EC" id="6.5.1.1" evidence="13"/>
<keyword evidence="1 13" id="KW-0436">Ligase</keyword>
<feature type="binding site" evidence="13">
    <location>
        <position position="367"/>
    </location>
    <ligand>
        <name>ATP</name>
        <dbReference type="ChEBI" id="CHEBI:30616"/>
    </ligand>
</feature>
<evidence type="ECO:0000256" key="7">
    <source>
        <dbReference type="ARBA" id="ARBA00022840"/>
    </source>
</evidence>
<dbReference type="InterPro" id="IPR050191">
    <property type="entry name" value="ATP-dep_DNA_ligase"/>
</dbReference>
<dbReference type="RefSeq" id="WP_344246086.1">
    <property type="nucleotide sequence ID" value="NZ_BAAAHH010000044.1"/>
</dbReference>
<accession>A0ABP4CD02</accession>
<dbReference type="PROSITE" id="PS00333">
    <property type="entry name" value="DNA_LIGASE_A2"/>
    <property type="match status" value="1"/>
</dbReference>
<dbReference type="SUPFAM" id="SSF50249">
    <property type="entry name" value="Nucleic acid-binding proteins"/>
    <property type="match status" value="1"/>
</dbReference>
<evidence type="ECO:0000256" key="2">
    <source>
        <dbReference type="ARBA" id="ARBA00022618"/>
    </source>
</evidence>
<evidence type="ECO:0000256" key="14">
    <source>
        <dbReference type="RuleBase" id="RU000617"/>
    </source>
</evidence>
<comment type="similarity">
    <text evidence="13 15">Belongs to the ATP-dependent DNA ligase family.</text>
</comment>
<organism evidence="17 18">
    <name type="scientific">Actinocorallia libanotica</name>
    <dbReference type="NCBI Taxonomy" id="46162"/>
    <lineage>
        <taxon>Bacteria</taxon>
        <taxon>Bacillati</taxon>
        <taxon>Actinomycetota</taxon>
        <taxon>Actinomycetes</taxon>
        <taxon>Streptosporangiales</taxon>
        <taxon>Thermomonosporaceae</taxon>
        <taxon>Actinocorallia</taxon>
    </lineage>
</organism>
<dbReference type="InterPro" id="IPR022865">
    <property type="entry name" value="DNA_ligae_ATP-dep_bac/arc"/>
</dbReference>
<evidence type="ECO:0000256" key="3">
    <source>
        <dbReference type="ARBA" id="ARBA00022705"/>
    </source>
</evidence>
<comment type="catalytic activity">
    <reaction evidence="12 13 14">
        <text>ATP + (deoxyribonucleotide)n-3'-hydroxyl + 5'-phospho-(deoxyribonucleotide)m = (deoxyribonucleotide)n+m + AMP + diphosphate.</text>
        <dbReference type="EC" id="6.5.1.1"/>
    </reaction>
</comment>
<gene>
    <name evidence="13" type="primary">lig</name>
    <name evidence="17" type="ORF">GCM10009550_68730</name>
</gene>
<evidence type="ECO:0000256" key="11">
    <source>
        <dbReference type="ARBA" id="ARBA00023306"/>
    </source>
</evidence>
<dbReference type="CDD" id="cd07901">
    <property type="entry name" value="Adenylation_DNA_ligase_Arch_LigB"/>
    <property type="match status" value="1"/>
</dbReference>
<dbReference type="InterPro" id="IPR012309">
    <property type="entry name" value="DNA_ligase_ATP-dep_C"/>
</dbReference>
<evidence type="ECO:0000313" key="17">
    <source>
        <dbReference type="EMBL" id="GAA0966444.1"/>
    </source>
</evidence>
<evidence type="ECO:0000256" key="4">
    <source>
        <dbReference type="ARBA" id="ARBA00022723"/>
    </source>
</evidence>
<evidence type="ECO:0000259" key="16">
    <source>
        <dbReference type="PROSITE" id="PS50160"/>
    </source>
</evidence>
<evidence type="ECO:0000256" key="8">
    <source>
        <dbReference type="ARBA" id="ARBA00022842"/>
    </source>
</evidence>
<keyword evidence="5 13" id="KW-0547">Nucleotide-binding</keyword>
<dbReference type="HAMAP" id="MF_00407">
    <property type="entry name" value="DNA_ligase"/>
    <property type="match status" value="1"/>
</dbReference>
<keyword evidence="7 13" id="KW-0067">ATP-binding</keyword>
<evidence type="ECO:0000256" key="5">
    <source>
        <dbReference type="ARBA" id="ARBA00022741"/>
    </source>
</evidence>
<feature type="binding site" evidence="13">
    <location>
        <position position="295"/>
    </location>
    <ligand>
        <name>ATP</name>
        <dbReference type="ChEBI" id="CHEBI:30616"/>
    </ligand>
</feature>
<comment type="caution">
    <text evidence="17">The sequence shown here is derived from an EMBL/GenBank/DDBJ whole genome shotgun (WGS) entry which is preliminary data.</text>
</comment>
<feature type="binding site" evidence="13">
    <location>
        <position position="257"/>
    </location>
    <ligand>
        <name>ATP</name>
        <dbReference type="ChEBI" id="CHEBI:30616"/>
    </ligand>
</feature>
<dbReference type="Gene3D" id="2.40.50.140">
    <property type="entry name" value="Nucleic acid-binding proteins"/>
    <property type="match status" value="1"/>
</dbReference>
<dbReference type="InterPro" id="IPR012340">
    <property type="entry name" value="NA-bd_OB-fold"/>
</dbReference>
<keyword evidence="2 13" id="KW-0132">Cell division</keyword>
<evidence type="ECO:0000313" key="18">
    <source>
        <dbReference type="Proteomes" id="UP001500665"/>
    </source>
</evidence>
<dbReference type="InterPro" id="IPR000977">
    <property type="entry name" value="DNA_ligase_ATP-dep"/>
</dbReference>
<dbReference type="SUPFAM" id="SSF117018">
    <property type="entry name" value="ATP-dependent DNA ligase DNA-binding domain"/>
    <property type="match status" value="1"/>
</dbReference>
<dbReference type="Gene3D" id="3.30.470.30">
    <property type="entry name" value="DNA ligase/mRNA capping enzyme"/>
    <property type="match status" value="1"/>
</dbReference>
<proteinExistence type="inferred from homology"/>
<dbReference type="EMBL" id="BAAAHH010000044">
    <property type="protein sequence ID" value="GAA0966444.1"/>
    <property type="molecule type" value="Genomic_DNA"/>
</dbReference>
<keyword evidence="3 13" id="KW-0235">DNA replication</keyword>
<dbReference type="PANTHER" id="PTHR45674:SF13">
    <property type="entry name" value="DNA LIGASE-RELATED"/>
    <property type="match status" value="1"/>
</dbReference>
<keyword evidence="9 13" id="KW-0233">DNA recombination</keyword>
<dbReference type="GO" id="GO:0016874">
    <property type="term" value="F:ligase activity"/>
    <property type="evidence" value="ECO:0007669"/>
    <property type="project" value="UniProtKB-KW"/>
</dbReference>
<reference evidence="18" key="1">
    <citation type="journal article" date="2019" name="Int. J. Syst. Evol. Microbiol.">
        <title>The Global Catalogue of Microorganisms (GCM) 10K type strain sequencing project: providing services to taxonomists for standard genome sequencing and annotation.</title>
        <authorList>
            <consortium name="The Broad Institute Genomics Platform"/>
            <consortium name="The Broad Institute Genome Sequencing Center for Infectious Disease"/>
            <person name="Wu L."/>
            <person name="Ma J."/>
        </authorList>
    </citation>
    <scope>NUCLEOTIDE SEQUENCE [LARGE SCALE GENOMIC DNA]</scope>
    <source>
        <strain evidence="18">JCM 10696</strain>
    </source>
</reference>
<keyword evidence="4 13" id="KW-0479">Metal-binding</keyword>
<feature type="binding site" evidence="13">
    <location>
        <position position="373"/>
    </location>
    <ligand>
        <name>ATP</name>
        <dbReference type="ChEBI" id="CHEBI:30616"/>
    </ligand>
</feature>
<dbReference type="Pfam" id="PF04679">
    <property type="entry name" value="DNA_ligase_A_C"/>
    <property type="match status" value="1"/>
</dbReference>
<dbReference type="InterPro" id="IPR012310">
    <property type="entry name" value="DNA_ligase_ATP-dep_cent"/>
</dbReference>
<comment type="cofactor">
    <cofactor evidence="13">
        <name>Mg(2+)</name>
        <dbReference type="ChEBI" id="CHEBI:18420"/>
    </cofactor>
</comment>